<gene>
    <name evidence="3" type="ORF">CUR178_05476</name>
</gene>
<evidence type="ECO:0000256" key="1">
    <source>
        <dbReference type="SAM" id="Phobius"/>
    </source>
</evidence>
<keyword evidence="1" id="KW-1133">Transmembrane helix</keyword>
<feature type="transmembrane region" description="Helical" evidence="1">
    <location>
        <begin position="483"/>
        <end position="508"/>
    </location>
</feature>
<dbReference type="GeneID" id="94172675"/>
<keyword evidence="4" id="KW-1185">Reference proteome</keyword>
<dbReference type="OrthoDB" id="263809at2759"/>
<evidence type="ECO:0000313" key="3">
    <source>
        <dbReference type="EMBL" id="KAG5478895.1"/>
    </source>
</evidence>
<dbReference type="EMBL" id="JAFHKP010000023">
    <property type="protein sequence ID" value="KAG5478895.1"/>
    <property type="molecule type" value="Genomic_DNA"/>
</dbReference>
<name>A0A836KQD0_LEIEN</name>
<organism evidence="3 4">
    <name type="scientific">Leishmania enriettii</name>
    <dbReference type="NCBI Taxonomy" id="5663"/>
    <lineage>
        <taxon>Eukaryota</taxon>
        <taxon>Discoba</taxon>
        <taxon>Euglenozoa</taxon>
        <taxon>Kinetoplastea</taxon>
        <taxon>Metakinetoplastina</taxon>
        <taxon>Trypanosomatida</taxon>
        <taxon>Trypanosomatidae</taxon>
        <taxon>Leishmaniinae</taxon>
        <taxon>Leishmania</taxon>
    </lineage>
</organism>
<dbReference type="Proteomes" id="UP000674179">
    <property type="component" value="Chromosome 23"/>
</dbReference>
<sequence>MRTLTRMTARPSTAWRCTVRPPQSPLLQFLVLALMLMCAHPDFASATPVNTNAWLSGPAAVWDIVVGTPATETAMKAAAQMDLQAAVQSIDSSAQVVLNGLTSYKSQQGGPAYGANVVFSVTTEKPEEEVLSAVRGSVMTNMNTIFRAAGLDAPITALIAKEPSTMTSVGPLLLPVMGSTYFWYVILETLASTDEMAVTLFMHPLQVDIQSAVDSTVTQFLIEATPSAITVNASSFYSSYTVWAFPKVEVGSGTPDKLKALATGSRLSQFNSYLESAKSLYPDLRDYRDLFPTAVRPWTPPPGNPFDEESGDTGETFPVLANNTGDYSLLFSGEAEQWGVVWEKQSEAVSASIEKAIEAKLHRRTFVNRAFVTSAETMPSDAQQGGGLRVHCRVVQGLTRFSNHTWPPEELASLLLQADYSETQALYASGGSAVEGVAPRRPRSVLMQPTLSAFAGGGSPGSIITATVNYNYSTKLSKEMTGVIVMAALIVGVSLIIIIVTVCCCCLCPNFTRPGLKSKLSSRFNIGNDP</sequence>
<feature type="signal peptide" evidence="2">
    <location>
        <begin position="1"/>
        <end position="46"/>
    </location>
</feature>
<keyword evidence="1" id="KW-0812">Transmembrane</keyword>
<keyword evidence="1" id="KW-0472">Membrane</keyword>
<proteinExistence type="predicted"/>
<protein>
    <submittedName>
        <fullName evidence="3">Uncharacterized protein</fullName>
    </submittedName>
</protein>
<dbReference type="AlphaFoldDB" id="A0A836KQD0"/>
<keyword evidence="2" id="KW-0732">Signal</keyword>
<evidence type="ECO:0000313" key="4">
    <source>
        <dbReference type="Proteomes" id="UP000674179"/>
    </source>
</evidence>
<dbReference type="KEGG" id="lenr:94172675"/>
<accession>A0A836KQD0</accession>
<comment type="caution">
    <text evidence="3">The sequence shown here is derived from an EMBL/GenBank/DDBJ whole genome shotgun (WGS) entry which is preliminary data.</text>
</comment>
<dbReference type="RefSeq" id="XP_067692953.1">
    <property type="nucleotide sequence ID" value="XM_067837165.1"/>
</dbReference>
<reference evidence="3 4" key="1">
    <citation type="submission" date="2021-02" db="EMBL/GenBank/DDBJ databases">
        <title>Leishmania (Mundinia) enrietti genome sequencing and assembly.</title>
        <authorList>
            <person name="Almutairi H."/>
            <person name="Gatherer D."/>
        </authorList>
    </citation>
    <scope>NUCLEOTIDE SEQUENCE [LARGE SCALE GENOMIC DNA]</scope>
    <source>
        <strain evidence="3">CUR178</strain>
    </source>
</reference>
<evidence type="ECO:0000256" key="2">
    <source>
        <dbReference type="SAM" id="SignalP"/>
    </source>
</evidence>
<feature type="chain" id="PRO_5032314278" evidence="2">
    <location>
        <begin position="47"/>
        <end position="530"/>
    </location>
</feature>